<keyword evidence="1" id="KW-0472">Membrane</keyword>
<feature type="transmembrane region" description="Helical" evidence="1">
    <location>
        <begin position="150"/>
        <end position="173"/>
    </location>
</feature>
<keyword evidence="3" id="KW-1185">Reference proteome</keyword>
<keyword evidence="1" id="KW-0812">Transmembrane</keyword>
<gene>
    <name evidence="2" type="ORF">CANCADRAFT_107060</name>
</gene>
<reference evidence="3" key="1">
    <citation type="submission" date="2016-02" db="EMBL/GenBank/DDBJ databases">
        <title>Comparative genomics of biotechnologically important yeasts.</title>
        <authorList>
            <consortium name="DOE Joint Genome Institute"/>
            <person name="Riley R."/>
            <person name="Haridas S."/>
            <person name="Wolfe K.H."/>
            <person name="Lopes M.R."/>
            <person name="Hittinger C.T."/>
            <person name="Goker M."/>
            <person name="Salamov A."/>
            <person name="Wisecaver J."/>
            <person name="Long T.M."/>
            <person name="Aerts A.L."/>
            <person name="Barry K."/>
            <person name="Choi C."/>
            <person name="Clum A."/>
            <person name="Coughlan A.Y."/>
            <person name="Deshpande S."/>
            <person name="Douglass A.P."/>
            <person name="Hanson S.J."/>
            <person name="Klenk H.-P."/>
            <person name="Labutti K."/>
            <person name="Lapidus A."/>
            <person name="Lindquist E."/>
            <person name="Lipzen A."/>
            <person name="Meier-Kolthoff J.P."/>
            <person name="Ohm R.A."/>
            <person name="Otillar R.P."/>
            <person name="Pangilinan J."/>
            <person name="Peng Y."/>
            <person name="Rokas A."/>
            <person name="Rosa C.A."/>
            <person name="Scheuner C."/>
            <person name="Sibirny A.A."/>
            <person name="Slot J.C."/>
            <person name="Stielow J.B."/>
            <person name="Sun H."/>
            <person name="Kurtzman C.P."/>
            <person name="Blackwell M."/>
            <person name="Jeffries T.W."/>
            <person name="Grigoriev I.V."/>
        </authorList>
    </citation>
    <scope>NUCLEOTIDE SEQUENCE [LARGE SCALE GENOMIC DNA]</scope>
    <source>
        <strain evidence="3">NRRL Y-17796</strain>
    </source>
</reference>
<name>A0A1E4TFF7_9ASCO</name>
<keyword evidence="1" id="KW-1133">Transmembrane helix</keyword>
<accession>A0A1E4TFF7</accession>
<feature type="transmembrane region" description="Helical" evidence="1">
    <location>
        <begin position="12"/>
        <end position="36"/>
    </location>
</feature>
<feature type="transmembrane region" description="Helical" evidence="1">
    <location>
        <begin position="48"/>
        <end position="68"/>
    </location>
</feature>
<organism evidence="2 3">
    <name type="scientific">Tortispora caseinolytica NRRL Y-17796</name>
    <dbReference type="NCBI Taxonomy" id="767744"/>
    <lineage>
        <taxon>Eukaryota</taxon>
        <taxon>Fungi</taxon>
        <taxon>Dikarya</taxon>
        <taxon>Ascomycota</taxon>
        <taxon>Saccharomycotina</taxon>
        <taxon>Trigonopsidomycetes</taxon>
        <taxon>Trigonopsidales</taxon>
        <taxon>Trigonopsidaceae</taxon>
        <taxon>Tortispora</taxon>
    </lineage>
</organism>
<feature type="transmembrane region" description="Helical" evidence="1">
    <location>
        <begin position="193"/>
        <end position="217"/>
    </location>
</feature>
<dbReference type="EMBL" id="KV453842">
    <property type="protein sequence ID" value="ODV90494.1"/>
    <property type="molecule type" value="Genomic_DNA"/>
</dbReference>
<proteinExistence type="predicted"/>
<dbReference type="PANTHER" id="PTHR39470">
    <property type="entry name" value="CHROMOSOME 10, WHOLE GENOME SHOTGUN SEQUENCE"/>
    <property type="match status" value="1"/>
</dbReference>
<evidence type="ECO:0000256" key="1">
    <source>
        <dbReference type="SAM" id="Phobius"/>
    </source>
</evidence>
<feature type="transmembrane region" description="Helical" evidence="1">
    <location>
        <begin position="116"/>
        <end position="138"/>
    </location>
</feature>
<evidence type="ECO:0000313" key="3">
    <source>
        <dbReference type="Proteomes" id="UP000095023"/>
    </source>
</evidence>
<dbReference type="OrthoDB" id="4218123at2759"/>
<dbReference type="PANTHER" id="PTHR39470:SF1">
    <property type="entry name" value="CHORISMATE SYNTHASE PROTEIN"/>
    <property type="match status" value="1"/>
</dbReference>
<sequence>MPLLQNTSVGAIVALAVFLLPLLKPATIFCYRLLFLYKKCSLKRRKPLGFFLQICLVNAIGFIAIMFMPPKHTKFDKSLYPALESAYAYTILGPDALTCDWCNPESPRFIGVSFAYFLYMVPYIVMPHIVLTFLVMLLTSKTFATRAAYLFRLNCVYVTFGAGLVDLLVTYYLWSSTDIVPEQLKYPTLEIPFYMNIARTTYFVVTGGLIVGLVYLLESMILSPVSLAPGNSRVINSRAQALHKALEDIVSNSRSTGIIHEAIQSDRVLYNHFTKYYSSHISPLPEALCDPQDPIAVEAERIAKTITEL</sequence>
<evidence type="ECO:0000313" key="2">
    <source>
        <dbReference type="EMBL" id="ODV90494.1"/>
    </source>
</evidence>
<dbReference type="AlphaFoldDB" id="A0A1E4TFF7"/>
<dbReference type="Proteomes" id="UP000095023">
    <property type="component" value="Unassembled WGS sequence"/>
</dbReference>
<protein>
    <submittedName>
        <fullName evidence="2">Uncharacterized protein</fullName>
    </submittedName>
</protein>